<evidence type="ECO:0000313" key="2">
    <source>
        <dbReference type="Proteomes" id="UP000283786"/>
    </source>
</evidence>
<proteinExistence type="predicted"/>
<name>A0A418SGT4_9RHOB</name>
<organism evidence="1 2">
    <name type="scientific">Pseudooceanicola algae</name>
    <dbReference type="NCBI Taxonomy" id="1537215"/>
    <lineage>
        <taxon>Bacteria</taxon>
        <taxon>Pseudomonadati</taxon>
        <taxon>Pseudomonadota</taxon>
        <taxon>Alphaproteobacteria</taxon>
        <taxon>Rhodobacterales</taxon>
        <taxon>Paracoccaceae</taxon>
        <taxon>Pseudooceanicola</taxon>
    </lineage>
</organism>
<dbReference type="RefSeq" id="WP_119839115.1">
    <property type="nucleotide sequence ID" value="NZ_CP060436.1"/>
</dbReference>
<evidence type="ECO:0000313" key="1">
    <source>
        <dbReference type="EMBL" id="QPM88910.1"/>
    </source>
</evidence>
<dbReference type="Proteomes" id="UP000283786">
    <property type="component" value="Chromosome"/>
</dbReference>
<sequence length="213" mass="21924">MNTEDLIQSLAAEPAAQRGAGPEGRLLPLLLAGLAMTAAIYFSFYGPRPGLMAVLGDPMISAKTLLPLLLGLLALALALRSARPAQPFGLPGAVIWAVPMAAAALFVLAYLTTDPAQRMTGFIGGSIMVCLPSIPLLSLPILAGMIAALRRGAPVHPVRSGALAGLAAAGLAAAIYSTFCTEDTPLFYAVWYSTAIGIATGIGALAGARWLRW</sequence>
<dbReference type="AlphaFoldDB" id="A0A418SGT4"/>
<gene>
    <name evidence="1" type="primary">nrsF</name>
    <name evidence="1" type="ORF">PSAL_001130</name>
</gene>
<accession>A0A418SGT4</accession>
<protein>
    <submittedName>
        <fullName evidence="1">Anti-sigma-F factor NrsF</fullName>
    </submittedName>
</protein>
<keyword evidence="2" id="KW-1185">Reference proteome</keyword>
<dbReference type="Pfam" id="PF06532">
    <property type="entry name" value="NrsF"/>
    <property type="match status" value="1"/>
</dbReference>
<dbReference type="EMBL" id="CP060436">
    <property type="protein sequence ID" value="QPM88910.1"/>
    <property type="molecule type" value="Genomic_DNA"/>
</dbReference>
<dbReference type="KEGG" id="palw:PSAL_001130"/>
<dbReference type="InterPro" id="IPR009495">
    <property type="entry name" value="NrsF"/>
</dbReference>
<reference evidence="1 2" key="1">
    <citation type="submission" date="2020-08" db="EMBL/GenBank/DDBJ databases">
        <title>Genome sequence of Rhodobacteraceae bacterium Lw-13e.</title>
        <authorList>
            <person name="Poehlein A."/>
            <person name="Wolter L."/>
            <person name="Daniel R."/>
            <person name="Brinkhoff T."/>
        </authorList>
    </citation>
    <scope>NUCLEOTIDE SEQUENCE [LARGE SCALE GENOMIC DNA]</scope>
    <source>
        <strain evidence="1 2">Lw-13e</strain>
    </source>
</reference>